<comment type="caution">
    <text evidence="2">The sequence shown here is derived from an EMBL/GenBank/DDBJ whole genome shotgun (WGS) entry which is preliminary data.</text>
</comment>
<name>A0A7W3W6B4_9PSEU</name>
<evidence type="ECO:0000256" key="1">
    <source>
        <dbReference type="SAM" id="SignalP"/>
    </source>
</evidence>
<dbReference type="Proteomes" id="UP000526734">
    <property type="component" value="Unassembled WGS sequence"/>
</dbReference>
<sequence>MKNAVKMATVLGLISSAAVAVAPSASASAAAQTCQFGNEYGHVVRGGDLYYGGDLVGTVAVCRDDSYNYWGYLGFREKLTASQWAQATLYRERDTVPADSVNCDSKGGNGNVGAFQRVCWTPKVSGVSGHYTFLATGELYSSHTGTRLAIGSTGDFAR</sequence>
<feature type="signal peptide" evidence="1">
    <location>
        <begin position="1"/>
        <end position="27"/>
    </location>
</feature>
<organism evidence="2 3">
    <name type="scientific">Amycolatopsis dendrobii</name>
    <dbReference type="NCBI Taxonomy" id="2760662"/>
    <lineage>
        <taxon>Bacteria</taxon>
        <taxon>Bacillati</taxon>
        <taxon>Actinomycetota</taxon>
        <taxon>Actinomycetes</taxon>
        <taxon>Pseudonocardiales</taxon>
        <taxon>Pseudonocardiaceae</taxon>
        <taxon>Amycolatopsis</taxon>
    </lineage>
</organism>
<gene>
    <name evidence="2" type="ORF">H4281_41585</name>
</gene>
<keyword evidence="3" id="KW-1185">Reference proteome</keyword>
<accession>A0A7W3W6B4</accession>
<evidence type="ECO:0000313" key="2">
    <source>
        <dbReference type="EMBL" id="MBB1159676.1"/>
    </source>
</evidence>
<dbReference type="RefSeq" id="WP_182896347.1">
    <property type="nucleotide sequence ID" value="NZ_JACGZW010000021.1"/>
</dbReference>
<reference evidence="2 3" key="1">
    <citation type="submission" date="2020-08" db="EMBL/GenBank/DDBJ databases">
        <title>Amycolatopsis sp. nov. DR6-1 isolated from Dendrobium heterocarpum.</title>
        <authorList>
            <person name="Tedsree N."/>
            <person name="Kuncharoen N."/>
            <person name="Likhitwitayawuid K."/>
            <person name="Tanasupawat S."/>
        </authorList>
    </citation>
    <scope>NUCLEOTIDE SEQUENCE [LARGE SCALE GENOMIC DNA]</scope>
    <source>
        <strain evidence="2 3">DR6-1</strain>
    </source>
</reference>
<evidence type="ECO:0000313" key="3">
    <source>
        <dbReference type="Proteomes" id="UP000526734"/>
    </source>
</evidence>
<evidence type="ECO:0008006" key="4">
    <source>
        <dbReference type="Google" id="ProtNLM"/>
    </source>
</evidence>
<dbReference type="AlphaFoldDB" id="A0A7W3W6B4"/>
<dbReference type="EMBL" id="JACGZW010000021">
    <property type="protein sequence ID" value="MBB1159676.1"/>
    <property type="molecule type" value="Genomic_DNA"/>
</dbReference>
<keyword evidence="1" id="KW-0732">Signal</keyword>
<feature type="chain" id="PRO_5031122619" description="Secreted protein" evidence="1">
    <location>
        <begin position="28"/>
        <end position="158"/>
    </location>
</feature>
<proteinExistence type="predicted"/>
<protein>
    <recommendedName>
        <fullName evidence="4">Secreted protein</fullName>
    </recommendedName>
</protein>